<dbReference type="EMBL" id="BQKI01000082">
    <property type="protein sequence ID" value="GJN31216.1"/>
    <property type="molecule type" value="Genomic_DNA"/>
</dbReference>
<sequence>MQLEPGDRVDRARAAPVRRAAVMDWHTHHRGRVRPMPFNFMKEKPDKCECKSTLVVTATSYIKVEPAAESGSVG</sequence>
<evidence type="ECO:0000313" key="2">
    <source>
        <dbReference type="Proteomes" id="UP001054889"/>
    </source>
</evidence>
<protein>
    <submittedName>
        <fullName evidence="1">Uncharacterized protein</fullName>
    </submittedName>
</protein>
<dbReference type="Proteomes" id="UP001054889">
    <property type="component" value="Unassembled WGS sequence"/>
</dbReference>
<reference evidence="1" key="1">
    <citation type="journal article" date="2018" name="DNA Res.">
        <title>Multiple hybrid de novo genome assembly of finger millet, an orphan allotetraploid crop.</title>
        <authorList>
            <person name="Hatakeyama M."/>
            <person name="Aluri S."/>
            <person name="Balachadran M.T."/>
            <person name="Sivarajan S.R."/>
            <person name="Patrignani A."/>
            <person name="Gruter S."/>
            <person name="Poveda L."/>
            <person name="Shimizu-Inatsugi R."/>
            <person name="Baeten J."/>
            <person name="Francoijs K.J."/>
            <person name="Nataraja K.N."/>
            <person name="Reddy Y.A.N."/>
            <person name="Phadnis S."/>
            <person name="Ravikumar R.L."/>
            <person name="Schlapbach R."/>
            <person name="Sreeman S.M."/>
            <person name="Shimizu K.K."/>
        </authorList>
    </citation>
    <scope>NUCLEOTIDE SEQUENCE</scope>
</reference>
<dbReference type="AlphaFoldDB" id="A0AAV5FAD8"/>
<comment type="caution">
    <text evidence="1">The sequence shown here is derived from an EMBL/GenBank/DDBJ whole genome shotgun (WGS) entry which is preliminary data.</text>
</comment>
<accession>A0AAV5FAD8</accession>
<gene>
    <name evidence="1" type="primary">gb19582</name>
    <name evidence="1" type="ORF">PR202_gb19582</name>
</gene>
<keyword evidence="2" id="KW-1185">Reference proteome</keyword>
<name>A0AAV5FAD8_ELECO</name>
<proteinExistence type="predicted"/>
<reference evidence="1" key="2">
    <citation type="submission" date="2021-12" db="EMBL/GenBank/DDBJ databases">
        <title>Resequencing data analysis of finger millet.</title>
        <authorList>
            <person name="Hatakeyama M."/>
            <person name="Aluri S."/>
            <person name="Balachadran M.T."/>
            <person name="Sivarajan S.R."/>
            <person name="Poveda L."/>
            <person name="Shimizu-Inatsugi R."/>
            <person name="Schlapbach R."/>
            <person name="Sreeman S.M."/>
            <person name="Shimizu K.K."/>
        </authorList>
    </citation>
    <scope>NUCLEOTIDE SEQUENCE</scope>
</reference>
<evidence type="ECO:0000313" key="1">
    <source>
        <dbReference type="EMBL" id="GJN31216.1"/>
    </source>
</evidence>
<organism evidence="1 2">
    <name type="scientific">Eleusine coracana subsp. coracana</name>
    <dbReference type="NCBI Taxonomy" id="191504"/>
    <lineage>
        <taxon>Eukaryota</taxon>
        <taxon>Viridiplantae</taxon>
        <taxon>Streptophyta</taxon>
        <taxon>Embryophyta</taxon>
        <taxon>Tracheophyta</taxon>
        <taxon>Spermatophyta</taxon>
        <taxon>Magnoliopsida</taxon>
        <taxon>Liliopsida</taxon>
        <taxon>Poales</taxon>
        <taxon>Poaceae</taxon>
        <taxon>PACMAD clade</taxon>
        <taxon>Chloridoideae</taxon>
        <taxon>Cynodonteae</taxon>
        <taxon>Eleusininae</taxon>
        <taxon>Eleusine</taxon>
    </lineage>
</organism>